<dbReference type="EMBL" id="JAHVAH010000001">
    <property type="protein sequence ID" value="MBW0145267.1"/>
    <property type="molecule type" value="Genomic_DNA"/>
</dbReference>
<gene>
    <name evidence="5" type="primary">serB</name>
    <name evidence="5" type="ORF">KTQ36_08170</name>
</gene>
<accession>A0ABS6V7Z1</accession>
<dbReference type="SFLD" id="SFLDF00029">
    <property type="entry name" value="phosphoserine_phosphatase"/>
    <property type="match status" value="1"/>
</dbReference>
<keyword evidence="2" id="KW-0479">Metal-binding</keyword>
<dbReference type="NCBIfam" id="TIGR01488">
    <property type="entry name" value="HAD-SF-IB"/>
    <property type="match status" value="1"/>
</dbReference>
<keyword evidence="6" id="KW-1185">Reference proteome</keyword>
<evidence type="ECO:0000256" key="3">
    <source>
        <dbReference type="ARBA" id="ARBA00022801"/>
    </source>
</evidence>
<evidence type="ECO:0000256" key="1">
    <source>
        <dbReference type="ARBA" id="ARBA00022605"/>
    </source>
</evidence>
<dbReference type="CDD" id="cd07500">
    <property type="entry name" value="HAD_PSP"/>
    <property type="match status" value="1"/>
</dbReference>
<reference evidence="5 6" key="1">
    <citation type="submission" date="2021-07" db="EMBL/GenBank/DDBJ databases">
        <title>The draft genome sequence of Sphingomicrobium sp. B8.</title>
        <authorList>
            <person name="Mu L."/>
        </authorList>
    </citation>
    <scope>NUCLEOTIDE SEQUENCE [LARGE SCALE GENOMIC DNA]</scope>
    <source>
        <strain evidence="5 6">B8</strain>
    </source>
</reference>
<dbReference type="GO" id="GO:0016787">
    <property type="term" value="F:hydrolase activity"/>
    <property type="evidence" value="ECO:0007669"/>
    <property type="project" value="UniProtKB-KW"/>
</dbReference>
<sequence>MTTRGGFSLIIVTVIAAGRASESAETVAHRLTAECELRSIDKNATQIIVVSEEIDKVRGELGSIDGVDILAQRAACFPPKLFVADMDSTMIGQECIDELAAEVGLKDKVAAITERAMRGELDFAEALRERLALLEGLEVSVIDRLLFNRITPNPGARELIEGLKAAGVRCVLVSGGFTHFAKPIGELLGFDRVVANRLGVVDGKLTGKVEGDIVDADTKRRVLLEEAGDEVERSVAIGDGANDLKMMEVAGLGIAYRAKPKVAAQADARLNHASLDSLLVALLPRA</sequence>
<dbReference type="NCBIfam" id="TIGR00338">
    <property type="entry name" value="serB"/>
    <property type="match status" value="1"/>
</dbReference>
<comment type="caution">
    <text evidence="5">The sequence shown here is derived from an EMBL/GenBank/DDBJ whole genome shotgun (WGS) entry which is preliminary data.</text>
</comment>
<evidence type="ECO:0000313" key="6">
    <source>
        <dbReference type="Proteomes" id="UP000698028"/>
    </source>
</evidence>
<dbReference type="Pfam" id="PF12710">
    <property type="entry name" value="HAD"/>
    <property type="match status" value="1"/>
</dbReference>
<name>A0ABS6V7Z1_9SPHN</name>
<dbReference type="SFLD" id="SFLDG01137">
    <property type="entry name" value="C1.6.1:_Phosphoserine_Phosphat"/>
    <property type="match status" value="1"/>
</dbReference>
<keyword evidence="4" id="KW-0460">Magnesium</keyword>
<evidence type="ECO:0000256" key="4">
    <source>
        <dbReference type="ARBA" id="ARBA00022842"/>
    </source>
</evidence>
<proteinExistence type="predicted"/>
<keyword evidence="3 5" id="KW-0378">Hydrolase</keyword>
<dbReference type="Proteomes" id="UP000698028">
    <property type="component" value="Unassembled WGS sequence"/>
</dbReference>
<dbReference type="PANTHER" id="PTHR43344">
    <property type="entry name" value="PHOSPHOSERINE PHOSPHATASE"/>
    <property type="match status" value="1"/>
</dbReference>
<evidence type="ECO:0000256" key="2">
    <source>
        <dbReference type="ARBA" id="ARBA00022723"/>
    </source>
</evidence>
<dbReference type="InterPro" id="IPR050582">
    <property type="entry name" value="HAD-like_SerB"/>
</dbReference>
<dbReference type="InterPro" id="IPR004469">
    <property type="entry name" value="PSP"/>
</dbReference>
<dbReference type="SFLD" id="SFLDS00003">
    <property type="entry name" value="Haloacid_Dehalogenase"/>
    <property type="match status" value="1"/>
</dbReference>
<keyword evidence="1" id="KW-0028">Amino-acid biosynthesis</keyword>
<dbReference type="PANTHER" id="PTHR43344:SF2">
    <property type="entry name" value="PHOSPHOSERINE PHOSPHATASE"/>
    <property type="match status" value="1"/>
</dbReference>
<dbReference type="EC" id="3.1.3.3" evidence="5"/>
<evidence type="ECO:0000313" key="5">
    <source>
        <dbReference type="EMBL" id="MBW0145267.1"/>
    </source>
</evidence>
<organism evidence="5 6">
    <name type="scientific">Sphingomicrobium clamense</name>
    <dbReference type="NCBI Taxonomy" id="2851013"/>
    <lineage>
        <taxon>Bacteria</taxon>
        <taxon>Pseudomonadati</taxon>
        <taxon>Pseudomonadota</taxon>
        <taxon>Alphaproteobacteria</taxon>
        <taxon>Sphingomonadales</taxon>
        <taxon>Sphingomonadaceae</taxon>
        <taxon>Sphingomicrobium</taxon>
    </lineage>
</organism>
<protein>
    <submittedName>
        <fullName evidence="5">Phosphoserine phosphatase SerB</fullName>
        <ecNumber evidence="5">3.1.3.3</ecNumber>
    </submittedName>
</protein>
<dbReference type="SFLD" id="SFLDG01136">
    <property type="entry name" value="C1.6:_Phosphoserine_Phosphatas"/>
    <property type="match status" value="1"/>
</dbReference>